<protein>
    <submittedName>
        <fullName evidence="2">Uncharacterized protein</fullName>
    </submittedName>
</protein>
<sequence>MNLEILLIVIVALLGVLSFDPTKHLPEDTIDKIDKECKIQAYINYIDRPTTEEENEEIIKIYSLCIYKKTGLLTDDNKYNEEEVDKIAGNDQKLIERIRNCFTVETVTKKEIMQIHKCIILI</sequence>
<evidence type="ECO:0000313" key="3">
    <source>
        <dbReference type="Proteomes" id="UP001153709"/>
    </source>
</evidence>
<proteinExistence type="predicted"/>
<evidence type="ECO:0000313" key="2">
    <source>
        <dbReference type="EMBL" id="CAG9834039.1"/>
    </source>
</evidence>
<gene>
    <name evidence="2" type="ORF">DIABBA_LOCUS7390</name>
</gene>
<dbReference type="EMBL" id="OU898279">
    <property type="protein sequence ID" value="CAG9834039.1"/>
    <property type="molecule type" value="Genomic_DNA"/>
</dbReference>
<dbReference type="SUPFAM" id="SSF47565">
    <property type="entry name" value="Insect pheromone/odorant-binding proteins"/>
    <property type="match status" value="1"/>
</dbReference>
<dbReference type="OrthoDB" id="6693014at2759"/>
<dbReference type="GO" id="GO:0005549">
    <property type="term" value="F:odorant binding"/>
    <property type="evidence" value="ECO:0007669"/>
    <property type="project" value="InterPro"/>
</dbReference>
<feature type="signal peptide" evidence="1">
    <location>
        <begin position="1"/>
        <end position="18"/>
    </location>
</feature>
<organism evidence="2 3">
    <name type="scientific">Diabrotica balteata</name>
    <name type="common">Banded cucumber beetle</name>
    <dbReference type="NCBI Taxonomy" id="107213"/>
    <lineage>
        <taxon>Eukaryota</taxon>
        <taxon>Metazoa</taxon>
        <taxon>Ecdysozoa</taxon>
        <taxon>Arthropoda</taxon>
        <taxon>Hexapoda</taxon>
        <taxon>Insecta</taxon>
        <taxon>Pterygota</taxon>
        <taxon>Neoptera</taxon>
        <taxon>Endopterygota</taxon>
        <taxon>Coleoptera</taxon>
        <taxon>Polyphaga</taxon>
        <taxon>Cucujiformia</taxon>
        <taxon>Chrysomeloidea</taxon>
        <taxon>Chrysomelidae</taxon>
        <taxon>Galerucinae</taxon>
        <taxon>Diabroticina</taxon>
        <taxon>Diabroticites</taxon>
        <taxon>Diabrotica</taxon>
    </lineage>
</organism>
<dbReference type="InterPro" id="IPR006170">
    <property type="entry name" value="PBP/GOBP"/>
</dbReference>
<dbReference type="Pfam" id="PF01395">
    <property type="entry name" value="PBP_GOBP"/>
    <property type="match status" value="1"/>
</dbReference>
<dbReference type="InterPro" id="IPR036728">
    <property type="entry name" value="PBP_GOBP_sf"/>
</dbReference>
<accession>A0A9N9T225</accession>
<reference evidence="2" key="1">
    <citation type="submission" date="2022-01" db="EMBL/GenBank/DDBJ databases">
        <authorList>
            <person name="King R."/>
        </authorList>
    </citation>
    <scope>NUCLEOTIDE SEQUENCE</scope>
</reference>
<dbReference type="AlphaFoldDB" id="A0A9N9T225"/>
<keyword evidence="1" id="KW-0732">Signal</keyword>
<keyword evidence="3" id="KW-1185">Reference proteome</keyword>
<evidence type="ECO:0000256" key="1">
    <source>
        <dbReference type="SAM" id="SignalP"/>
    </source>
</evidence>
<name>A0A9N9T225_DIABA</name>
<dbReference type="Gene3D" id="1.10.238.20">
    <property type="entry name" value="Pheromone/general odorant binding protein domain"/>
    <property type="match status" value="1"/>
</dbReference>
<dbReference type="Proteomes" id="UP001153709">
    <property type="component" value="Chromosome 4"/>
</dbReference>
<feature type="chain" id="PRO_5040379599" evidence="1">
    <location>
        <begin position="19"/>
        <end position="122"/>
    </location>
</feature>